<evidence type="ECO:0000313" key="3">
    <source>
        <dbReference type="Proteomes" id="UP001499967"/>
    </source>
</evidence>
<dbReference type="Proteomes" id="UP001499967">
    <property type="component" value="Unassembled WGS sequence"/>
</dbReference>
<organism evidence="2 3">
    <name type="scientific">Pseudonocardia zijingensis</name>
    <dbReference type="NCBI Taxonomy" id="153376"/>
    <lineage>
        <taxon>Bacteria</taxon>
        <taxon>Bacillati</taxon>
        <taxon>Actinomycetota</taxon>
        <taxon>Actinomycetes</taxon>
        <taxon>Pseudonocardiales</taxon>
        <taxon>Pseudonocardiaceae</taxon>
        <taxon>Pseudonocardia</taxon>
    </lineage>
</organism>
<gene>
    <name evidence="2" type="ORF">GCM10009559_56360</name>
</gene>
<evidence type="ECO:0000313" key="2">
    <source>
        <dbReference type="EMBL" id="GAA0896865.1"/>
    </source>
</evidence>
<sequence length="72" mass="7294">MVAATEARQRPSSRRVAGAPDTPGPTRSNFDEKGRFTCALSYVPAMATTGAGVGICTARSAADSSSVVTSGM</sequence>
<name>A0ABN1N813_9PSEU</name>
<reference evidence="2 3" key="1">
    <citation type="journal article" date="2019" name="Int. J. Syst. Evol. Microbiol.">
        <title>The Global Catalogue of Microorganisms (GCM) 10K type strain sequencing project: providing services to taxonomists for standard genome sequencing and annotation.</title>
        <authorList>
            <consortium name="The Broad Institute Genomics Platform"/>
            <consortium name="The Broad Institute Genome Sequencing Center for Infectious Disease"/>
            <person name="Wu L."/>
            <person name="Ma J."/>
        </authorList>
    </citation>
    <scope>NUCLEOTIDE SEQUENCE [LARGE SCALE GENOMIC DNA]</scope>
    <source>
        <strain evidence="2 3">JCM 11117</strain>
    </source>
</reference>
<protein>
    <submittedName>
        <fullName evidence="2">Uncharacterized protein</fullName>
    </submittedName>
</protein>
<evidence type="ECO:0000256" key="1">
    <source>
        <dbReference type="SAM" id="MobiDB-lite"/>
    </source>
</evidence>
<dbReference type="EMBL" id="BAAAHP010000177">
    <property type="protein sequence ID" value="GAA0896865.1"/>
    <property type="molecule type" value="Genomic_DNA"/>
</dbReference>
<comment type="caution">
    <text evidence="2">The sequence shown here is derived from an EMBL/GenBank/DDBJ whole genome shotgun (WGS) entry which is preliminary data.</text>
</comment>
<keyword evidence="3" id="KW-1185">Reference proteome</keyword>
<feature type="region of interest" description="Disordered" evidence="1">
    <location>
        <begin position="1"/>
        <end position="32"/>
    </location>
</feature>
<accession>A0ABN1N813</accession>
<proteinExistence type="predicted"/>